<proteinExistence type="predicted"/>
<dbReference type="AlphaFoldDB" id="A0A7X0X365"/>
<name>A0A7X0X365_LISSE</name>
<dbReference type="Proteomes" id="UP000523362">
    <property type="component" value="Unassembled WGS sequence"/>
</dbReference>
<dbReference type="InterPro" id="IPR018490">
    <property type="entry name" value="cNMP-bd_dom_sf"/>
</dbReference>
<dbReference type="EMBL" id="JAARRG010000008">
    <property type="protein sequence ID" value="MBC1486804.1"/>
    <property type="molecule type" value="Genomic_DNA"/>
</dbReference>
<keyword evidence="1" id="KW-0010">Activator</keyword>
<gene>
    <name evidence="2" type="ORF">HB897_11260</name>
</gene>
<evidence type="ECO:0000256" key="1">
    <source>
        <dbReference type="ARBA" id="ARBA00023159"/>
    </source>
</evidence>
<reference evidence="2 3" key="1">
    <citation type="submission" date="2020-03" db="EMBL/GenBank/DDBJ databases">
        <title>Soil Listeria distribution.</title>
        <authorList>
            <person name="Liao J."/>
            <person name="Wiedmann M."/>
        </authorList>
    </citation>
    <scope>NUCLEOTIDE SEQUENCE [LARGE SCALE GENOMIC DNA]</scope>
    <source>
        <strain evidence="2 3">FSL L7-1560</strain>
    </source>
</reference>
<accession>A0A7X0X365</accession>
<evidence type="ECO:0000313" key="2">
    <source>
        <dbReference type="EMBL" id="MBC1486804.1"/>
    </source>
</evidence>
<dbReference type="Gene3D" id="2.60.120.10">
    <property type="entry name" value="Jelly Rolls"/>
    <property type="match status" value="1"/>
</dbReference>
<dbReference type="SUPFAM" id="SSF51206">
    <property type="entry name" value="cAMP-binding domain-like"/>
    <property type="match status" value="1"/>
</dbReference>
<evidence type="ECO:0000313" key="3">
    <source>
        <dbReference type="Proteomes" id="UP000523362"/>
    </source>
</evidence>
<comment type="caution">
    <text evidence="2">The sequence shown here is derived from an EMBL/GenBank/DDBJ whole genome shotgun (WGS) entry which is preliminary data.</text>
</comment>
<protein>
    <submittedName>
        <fullName evidence="2">Crp/Fnr family transcriptional regulator</fullName>
    </submittedName>
</protein>
<organism evidence="2 3">
    <name type="scientific">Listeria seeligeri</name>
    <dbReference type="NCBI Taxonomy" id="1640"/>
    <lineage>
        <taxon>Bacteria</taxon>
        <taxon>Bacillati</taxon>
        <taxon>Bacillota</taxon>
        <taxon>Bacilli</taxon>
        <taxon>Bacillales</taxon>
        <taxon>Listeriaceae</taxon>
        <taxon>Listeria</taxon>
    </lineage>
</organism>
<dbReference type="RefSeq" id="WP_185383948.1">
    <property type="nucleotide sequence ID" value="NZ_JAARRG010000008.1"/>
</dbReference>
<sequence>MKTIFNYQQFIQLSEKGNINFEKIIIPKRTQLIDNKELSANYVYLIIDGYVATSLGQETTSIYTILGKGSFINYSNLLELNIQKFTFKTLSECVIYKYSFSDLEYFLSMFPENFGFQFFIMKEISRHSFLKSLLSDCIPANKLELSFSNIGKFHGEPLEPNSVMLPKAIRTKVIAAYSGLSKSSFYKQLALLTEQGKIEKTDNCWIIHDSELYEFVKTQGEEN</sequence>
<dbReference type="InterPro" id="IPR014710">
    <property type="entry name" value="RmlC-like_jellyroll"/>
</dbReference>